<dbReference type="Pfam" id="PF12684">
    <property type="entry name" value="DUF3799"/>
    <property type="match status" value="1"/>
</dbReference>
<dbReference type="KEGG" id="ajg:KKR91_01280"/>
<dbReference type="AlphaFoldDB" id="A0A975M6G3"/>
<protein>
    <submittedName>
        <fullName evidence="2">PD-(D/E)XK nuclease-like domain-containing protein</fullName>
    </submittedName>
</protein>
<evidence type="ECO:0000313" key="2">
    <source>
        <dbReference type="EMBL" id="QWC10316.1"/>
    </source>
</evidence>
<reference evidence="2 3" key="1">
    <citation type="submission" date="2021-05" db="EMBL/GenBank/DDBJ databases">
        <title>Novel species in genus Arthrobacter.</title>
        <authorList>
            <person name="Zhang G."/>
        </authorList>
    </citation>
    <scope>NUCLEOTIDE SEQUENCE [LARGE SCALE GENOMIC DNA]</scope>
    <source>
        <strain evidence="3">zg-ZUI227</strain>
    </source>
</reference>
<name>A0A975M6G3_9MICC</name>
<dbReference type="InterPro" id="IPR011604">
    <property type="entry name" value="PDDEXK-like_dom_sf"/>
</dbReference>
<evidence type="ECO:0000259" key="1">
    <source>
        <dbReference type="Pfam" id="PF12684"/>
    </source>
</evidence>
<dbReference type="InterPro" id="IPR024432">
    <property type="entry name" value="Put_RecE_PDDEXK-like_dom"/>
</dbReference>
<keyword evidence="3" id="KW-1185">Reference proteome</keyword>
<dbReference type="Gene3D" id="3.90.320.10">
    <property type="match status" value="1"/>
</dbReference>
<evidence type="ECO:0000313" key="3">
    <source>
        <dbReference type="Proteomes" id="UP000676885"/>
    </source>
</evidence>
<feature type="domain" description="Putative exodeoxyribonuclease 8 PDDEXK-like" evidence="1">
    <location>
        <begin position="35"/>
        <end position="245"/>
    </location>
</feature>
<dbReference type="RefSeq" id="WP_210231492.1">
    <property type="nucleotide sequence ID" value="NZ_CP076022.1"/>
</dbReference>
<sequence length="275" mass="30237">MTYSPGIYADISNRDYHADPALGSTSLKTLALKTPAHYQHDKAHPKSSDAFTLGTAAHSLILEGDTSNIVIVDAANWLTKAAKEAKAEALAVGKQPLLTKEMAQIEAMRDSVMLHEVAGLHFIGHKAEQSIFWEEDGLMLKCRPDAWKPGTIVDLKTTVDASPNSFSKTAFDFGYFMSAAHYIDGVKAATGEDVKFVFVNVEKTAPYLVSVVELDDYTLDCGRQMLDRAKRIYRECTETGKWPGYPAVEPVGLPAYANYQLDDLLGINQEMDISL</sequence>
<accession>A0A975M6G3</accession>
<dbReference type="EMBL" id="CP076022">
    <property type="protein sequence ID" value="QWC10316.1"/>
    <property type="molecule type" value="Genomic_DNA"/>
</dbReference>
<proteinExistence type="predicted"/>
<gene>
    <name evidence="2" type="ORF">KKR91_01280</name>
</gene>
<organism evidence="2 3">
    <name type="scientific">Arthrobacter jiangjiafuii</name>
    <dbReference type="NCBI Taxonomy" id="2817475"/>
    <lineage>
        <taxon>Bacteria</taxon>
        <taxon>Bacillati</taxon>
        <taxon>Actinomycetota</taxon>
        <taxon>Actinomycetes</taxon>
        <taxon>Micrococcales</taxon>
        <taxon>Micrococcaceae</taxon>
        <taxon>Arthrobacter</taxon>
    </lineage>
</organism>
<dbReference type="Proteomes" id="UP000676885">
    <property type="component" value="Chromosome"/>
</dbReference>